<feature type="transmembrane region" description="Helical" evidence="1">
    <location>
        <begin position="6"/>
        <end position="27"/>
    </location>
</feature>
<evidence type="ECO:0000313" key="3">
    <source>
        <dbReference type="Proteomes" id="UP001139028"/>
    </source>
</evidence>
<evidence type="ECO:0000256" key="1">
    <source>
        <dbReference type="SAM" id="Phobius"/>
    </source>
</evidence>
<comment type="caution">
    <text evidence="2">The sequence shown here is derived from an EMBL/GenBank/DDBJ whole genome shotgun (WGS) entry which is preliminary data.</text>
</comment>
<keyword evidence="3" id="KW-1185">Reference proteome</keyword>
<sequence length="126" mass="14450">MSEDFQFAWMIYVASTLVVLVAGWWFMRKWRWGWLRQTLLLLTAAVLLVPAKTSLAESVAMPVLPLFVYQTLFEENGAAPEVTANLVFAAGAALAVMVVWGLASLLMRFRSDRRRRFDEDPYFNEQ</sequence>
<organism evidence="2 3">
    <name type="scientific">Microbulbifer okhotskensis</name>
    <dbReference type="NCBI Taxonomy" id="2926617"/>
    <lineage>
        <taxon>Bacteria</taxon>
        <taxon>Pseudomonadati</taxon>
        <taxon>Pseudomonadota</taxon>
        <taxon>Gammaproteobacteria</taxon>
        <taxon>Cellvibrionales</taxon>
        <taxon>Microbulbiferaceae</taxon>
        <taxon>Microbulbifer</taxon>
    </lineage>
</organism>
<keyword evidence="1" id="KW-0472">Membrane</keyword>
<evidence type="ECO:0000313" key="2">
    <source>
        <dbReference type="EMBL" id="MCO1333616.1"/>
    </source>
</evidence>
<dbReference type="RefSeq" id="WP_252465060.1">
    <property type="nucleotide sequence ID" value="NZ_JALBWM010000012.1"/>
</dbReference>
<feature type="transmembrane region" description="Helical" evidence="1">
    <location>
        <begin position="39"/>
        <end position="64"/>
    </location>
</feature>
<protein>
    <submittedName>
        <fullName evidence="2">Uncharacterized protein</fullName>
    </submittedName>
</protein>
<keyword evidence="1" id="KW-0812">Transmembrane</keyword>
<feature type="transmembrane region" description="Helical" evidence="1">
    <location>
        <begin position="84"/>
        <end position="107"/>
    </location>
</feature>
<gene>
    <name evidence="2" type="ORF">MO867_04600</name>
</gene>
<dbReference type="EMBL" id="JALBWM010000012">
    <property type="protein sequence ID" value="MCO1333616.1"/>
    <property type="molecule type" value="Genomic_DNA"/>
</dbReference>
<keyword evidence="1" id="KW-1133">Transmembrane helix</keyword>
<dbReference type="AlphaFoldDB" id="A0A9X2J6M0"/>
<accession>A0A9X2J6M0</accession>
<dbReference type="Proteomes" id="UP001139028">
    <property type="component" value="Unassembled WGS sequence"/>
</dbReference>
<reference evidence="2" key="1">
    <citation type="journal article" date="2022" name="Arch. Microbiol.">
        <title>Microbulbifer okhotskensis sp. nov., isolated from a deep bottom sediment of the Okhotsk Sea.</title>
        <authorList>
            <person name="Romanenko L."/>
            <person name="Kurilenko V."/>
            <person name="Otstavnykh N."/>
            <person name="Velansky P."/>
            <person name="Isaeva M."/>
            <person name="Mikhailov V."/>
        </authorList>
    </citation>
    <scope>NUCLEOTIDE SEQUENCE</scope>
    <source>
        <strain evidence="2">OS29</strain>
    </source>
</reference>
<name>A0A9X2J6M0_9GAMM</name>
<proteinExistence type="predicted"/>